<protein>
    <recommendedName>
        <fullName evidence="11">1-deoxy-D-xylulose-5-phosphate synthase</fullName>
        <ecNumber evidence="11">2.2.1.7</ecNumber>
    </recommendedName>
    <alternativeName>
        <fullName evidence="11">1-deoxyxylulose-5-phosphate synthase</fullName>
        <shortName evidence="11">DXP synthase</shortName>
        <shortName evidence="11">DXPS</shortName>
    </alternativeName>
</protein>
<dbReference type="GO" id="GO:0008661">
    <property type="term" value="F:1-deoxy-D-xylulose-5-phosphate synthase activity"/>
    <property type="evidence" value="ECO:0007669"/>
    <property type="project" value="UniProtKB-UniRule"/>
</dbReference>
<comment type="caution">
    <text evidence="13">The sequence shown here is derived from an EMBL/GenBank/DDBJ whole genome shotgun (WGS) entry which is preliminary data.</text>
</comment>
<gene>
    <name evidence="11" type="primary">dxs</name>
    <name evidence="13" type="ORF">Q428_01525</name>
</gene>
<dbReference type="NCBIfam" id="NF003933">
    <property type="entry name" value="PRK05444.2-2"/>
    <property type="match status" value="1"/>
</dbReference>
<evidence type="ECO:0000313" key="14">
    <source>
        <dbReference type="Proteomes" id="UP000019681"/>
    </source>
</evidence>
<evidence type="ECO:0000256" key="9">
    <source>
        <dbReference type="ARBA" id="ARBA00023229"/>
    </source>
</evidence>
<evidence type="ECO:0000256" key="11">
    <source>
        <dbReference type="HAMAP-Rule" id="MF_00315"/>
    </source>
</evidence>
<comment type="cofactor">
    <cofactor evidence="11">
        <name>Mg(2+)</name>
        <dbReference type="ChEBI" id="CHEBI:18420"/>
    </cofactor>
    <text evidence="11">Binds 1 Mg(2+) ion per subunit.</text>
</comment>
<dbReference type="SUPFAM" id="SSF52518">
    <property type="entry name" value="Thiamin diphosphate-binding fold (THDP-binding)"/>
    <property type="match status" value="2"/>
</dbReference>
<feature type="binding site" evidence="11">
    <location>
        <position position="363"/>
    </location>
    <ligand>
        <name>thiamine diphosphate</name>
        <dbReference type="ChEBI" id="CHEBI:58937"/>
    </ligand>
</feature>
<proteinExistence type="inferred from homology"/>
<evidence type="ECO:0000256" key="1">
    <source>
        <dbReference type="ARBA" id="ARBA00004980"/>
    </source>
</evidence>
<dbReference type="InterPro" id="IPR020826">
    <property type="entry name" value="Transketolase_BS"/>
</dbReference>
<organism evidence="13 14">
    <name type="scientific">Fervidicella metallireducens AeB</name>
    <dbReference type="NCBI Taxonomy" id="1403537"/>
    <lineage>
        <taxon>Bacteria</taxon>
        <taxon>Bacillati</taxon>
        <taxon>Bacillota</taxon>
        <taxon>Clostridia</taxon>
        <taxon>Eubacteriales</taxon>
        <taxon>Clostridiaceae</taxon>
        <taxon>Fervidicella</taxon>
    </lineage>
</organism>
<keyword evidence="14" id="KW-1185">Reference proteome</keyword>
<keyword evidence="4 11" id="KW-0808">Transferase</keyword>
<comment type="subunit">
    <text evidence="3 11">Homodimer.</text>
</comment>
<comment type="similarity">
    <text evidence="2 11">Belongs to the transketolase family. DXPS subfamily.</text>
</comment>
<accession>A0A017RY51</accession>
<dbReference type="InterPro" id="IPR005477">
    <property type="entry name" value="Dxylulose-5-P_synthase"/>
</dbReference>
<dbReference type="InterPro" id="IPR005475">
    <property type="entry name" value="Transketolase-like_Pyr-bd"/>
</dbReference>
<dbReference type="UniPathway" id="UPA00064">
    <property type="reaction ID" value="UER00091"/>
</dbReference>
<dbReference type="Pfam" id="PF02779">
    <property type="entry name" value="Transket_pyr"/>
    <property type="match status" value="1"/>
</dbReference>
<dbReference type="CDD" id="cd02007">
    <property type="entry name" value="TPP_DXS"/>
    <property type="match status" value="1"/>
</dbReference>
<dbReference type="PANTHER" id="PTHR43322">
    <property type="entry name" value="1-D-DEOXYXYLULOSE 5-PHOSPHATE SYNTHASE-RELATED"/>
    <property type="match status" value="1"/>
</dbReference>
<name>A0A017RY51_9CLOT</name>
<comment type="function">
    <text evidence="10 11">Catalyzes the acyloin condensation reaction between C atoms 2 and 3 of pyruvate and glyceraldehyde 3-phosphate to yield 1-deoxy-D-xylulose-5-phosphate (DXP).</text>
</comment>
<comment type="cofactor">
    <cofactor evidence="11">
        <name>thiamine diphosphate</name>
        <dbReference type="ChEBI" id="CHEBI:58937"/>
    </cofactor>
    <text evidence="11">Binds 1 thiamine pyrophosphate per subunit.</text>
</comment>
<dbReference type="InterPro" id="IPR049557">
    <property type="entry name" value="Transketolase_CS"/>
</dbReference>
<keyword evidence="6 11" id="KW-0460">Magnesium</keyword>
<evidence type="ECO:0000256" key="3">
    <source>
        <dbReference type="ARBA" id="ARBA00011738"/>
    </source>
</evidence>
<comment type="catalytic activity">
    <reaction evidence="11">
        <text>D-glyceraldehyde 3-phosphate + pyruvate + H(+) = 1-deoxy-D-xylulose 5-phosphate + CO2</text>
        <dbReference type="Rhea" id="RHEA:12605"/>
        <dbReference type="ChEBI" id="CHEBI:15361"/>
        <dbReference type="ChEBI" id="CHEBI:15378"/>
        <dbReference type="ChEBI" id="CHEBI:16526"/>
        <dbReference type="ChEBI" id="CHEBI:57792"/>
        <dbReference type="ChEBI" id="CHEBI:59776"/>
        <dbReference type="EC" id="2.2.1.7"/>
    </reaction>
</comment>
<evidence type="ECO:0000259" key="12">
    <source>
        <dbReference type="SMART" id="SM00861"/>
    </source>
</evidence>
<dbReference type="InterPro" id="IPR033248">
    <property type="entry name" value="Transketolase_C"/>
</dbReference>
<dbReference type="InterPro" id="IPR029061">
    <property type="entry name" value="THDP-binding"/>
</dbReference>
<dbReference type="SMART" id="SM00861">
    <property type="entry name" value="Transket_pyr"/>
    <property type="match status" value="1"/>
</dbReference>
<reference evidence="13 14" key="1">
    <citation type="journal article" date="2014" name="Genome Announc.">
        <title>Draft Genome Sequence of Fervidicella metallireducens Strain AeBT, an Iron-Reducing Thermoanaerobe from the Great Artesian Basin.</title>
        <authorList>
            <person name="Patel B.K."/>
        </authorList>
    </citation>
    <scope>NUCLEOTIDE SEQUENCE [LARGE SCALE GENOMIC DNA]</scope>
    <source>
        <strain evidence="13 14">AeB</strain>
    </source>
</reference>
<feature type="domain" description="Transketolase-like pyrimidine-binding" evidence="12">
    <location>
        <begin position="312"/>
        <end position="475"/>
    </location>
</feature>
<feature type="binding site" evidence="11">
    <location>
        <position position="283"/>
    </location>
    <ligand>
        <name>thiamine diphosphate</name>
        <dbReference type="ChEBI" id="CHEBI:58937"/>
    </ligand>
</feature>
<feature type="binding site" evidence="11">
    <location>
        <begin position="144"/>
        <end position="145"/>
    </location>
    <ligand>
        <name>thiamine diphosphate</name>
        <dbReference type="ChEBI" id="CHEBI:58937"/>
    </ligand>
</feature>
<dbReference type="GO" id="GO:0000287">
    <property type="term" value="F:magnesium ion binding"/>
    <property type="evidence" value="ECO:0007669"/>
    <property type="project" value="UniProtKB-UniRule"/>
</dbReference>
<evidence type="ECO:0000256" key="6">
    <source>
        <dbReference type="ARBA" id="ARBA00022842"/>
    </source>
</evidence>
<keyword evidence="9 11" id="KW-0414">Isoprene biosynthesis</keyword>
<keyword evidence="7 11" id="KW-0784">Thiamine biosynthesis</keyword>
<evidence type="ECO:0000313" key="13">
    <source>
        <dbReference type="EMBL" id="EYE89703.1"/>
    </source>
</evidence>
<dbReference type="EMBL" id="AZQP01000002">
    <property type="protein sequence ID" value="EYE89703.1"/>
    <property type="molecule type" value="Genomic_DNA"/>
</dbReference>
<dbReference type="AlphaFoldDB" id="A0A017RY51"/>
<dbReference type="GO" id="GO:0019288">
    <property type="term" value="P:isopentenyl diphosphate biosynthetic process, methylerythritol 4-phosphate pathway"/>
    <property type="evidence" value="ECO:0007669"/>
    <property type="project" value="TreeGrafter"/>
</dbReference>
<feature type="binding site" evidence="11">
    <location>
        <position position="71"/>
    </location>
    <ligand>
        <name>thiamine diphosphate</name>
        <dbReference type="ChEBI" id="CHEBI:58937"/>
    </ligand>
</feature>
<feature type="binding site" evidence="11">
    <location>
        <position position="172"/>
    </location>
    <ligand>
        <name>thiamine diphosphate</name>
        <dbReference type="ChEBI" id="CHEBI:58937"/>
    </ligand>
</feature>
<dbReference type="Gene3D" id="3.40.50.920">
    <property type="match status" value="1"/>
</dbReference>
<dbReference type="Pfam" id="PF02780">
    <property type="entry name" value="Transketolase_C"/>
    <property type="match status" value="1"/>
</dbReference>
<feature type="binding site" evidence="11">
    <location>
        <position position="172"/>
    </location>
    <ligand>
        <name>Mg(2+)</name>
        <dbReference type="ChEBI" id="CHEBI:18420"/>
    </ligand>
</feature>
<feature type="binding site" evidence="11">
    <location>
        <begin position="112"/>
        <end position="114"/>
    </location>
    <ligand>
        <name>thiamine diphosphate</name>
        <dbReference type="ChEBI" id="CHEBI:58937"/>
    </ligand>
</feature>
<dbReference type="GO" id="GO:0009228">
    <property type="term" value="P:thiamine biosynthetic process"/>
    <property type="evidence" value="ECO:0007669"/>
    <property type="project" value="UniProtKB-UniRule"/>
</dbReference>
<evidence type="ECO:0000256" key="4">
    <source>
        <dbReference type="ARBA" id="ARBA00022679"/>
    </source>
</evidence>
<dbReference type="PROSITE" id="PS00801">
    <property type="entry name" value="TRANSKETOLASE_1"/>
    <property type="match status" value="1"/>
</dbReference>
<feature type="binding site" evidence="11">
    <location>
        <position position="143"/>
    </location>
    <ligand>
        <name>Mg(2+)</name>
        <dbReference type="ChEBI" id="CHEBI:18420"/>
    </ligand>
</feature>
<sequence length="616" mass="68156">MLKNINNPKDIKKLNMSQLYQLADELRTFLIDNVSKTGGHLASNLGVVELTLALHRVYSMPEDRIVWDVGHQTYVHKIITGRKDSFDTLRKYNGLSGFPKPNESIYDTFAAGHSSTSISAALGIARARDIKKEKYNVVAVIGDGALTGGMAFEALNDAGTLNTNITVILNDNEMSISENVGSLSGYLSKLRTDPKYITLKDDVETLLKRVPAFGNNLFKTAERVKESLKYLLLQGMLFEELGFTYLGPIDGHNIEKISEVLERAKTVKGPVLVHVITKKGKGYRFAEENPNVFHGVGPFEIETGQNLSKSKITYSKAFGEEMIKEAEGNPELVAITAAMPDGTGLSEFSKKFPNRFFDVGIAEQHAVTLAAGLASNGLKPVFAVYSTFLQRAYDQVVHDVCLQNLPVVFAIDRAGIVGEDGETHQGILDISFLRSIPNITLLAPKDINEFRNMLRWCFEYNGPVAVRYPRGGDSLDNFEKYEEIRLGKWEVIEEGKRLAVLATGKMVQNALAAVEKLKSKNINVTLVNCRFIKPMDKSLLNKLSNEYDVIITVEDNYTAGGFGSGVLEYISGINSKSKVVILGYPDEFIPHGSLDILYKKYGLDPEGIYSTILKNI</sequence>
<dbReference type="FunFam" id="3.40.50.920:FF:000002">
    <property type="entry name" value="1-deoxy-D-xylulose-5-phosphate synthase"/>
    <property type="match status" value="1"/>
</dbReference>
<evidence type="ECO:0000256" key="8">
    <source>
        <dbReference type="ARBA" id="ARBA00023052"/>
    </source>
</evidence>
<dbReference type="FunFam" id="3.40.50.970:FF:000005">
    <property type="entry name" value="1-deoxy-D-xylulose-5-phosphate synthase"/>
    <property type="match status" value="1"/>
</dbReference>
<dbReference type="GO" id="GO:0005829">
    <property type="term" value="C:cytosol"/>
    <property type="evidence" value="ECO:0007669"/>
    <property type="project" value="TreeGrafter"/>
</dbReference>
<evidence type="ECO:0000256" key="7">
    <source>
        <dbReference type="ARBA" id="ARBA00022977"/>
    </source>
</evidence>
<dbReference type="HAMAP" id="MF_00315">
    <property type="entry name" value="DXP_synth"/>
    <property type="match status" value="1"/>
</dbReference>
<dbReference type="PANTHER" id="PTHR43322:SF5">
    <property type="entry name" value="1-DEOXY-D-XYLULOSE-5-PHOSPHATE SYNTHASE, CHLOROPLASTIC"/>
    <property type="match status" value="1"/>
</dbReference>
<dbReference type="PROSITE" id="PS00802">
    <property type="entry name" value="TRANSKETOLASE_2"/>
    <property type="match status" value="1"/>
</dbReference>
<keyword evidence="5 11" id="KW-0479">Metal-binding</keyword>
<dbReference type="Proteomes" id="UP000019681">
    <property type="component" value="Unassembled WGS sequence"/>
</dbReference>
<evidence type="ECO:0000256" key="5">
    <source>
        <dbReference type="ARBA" id="ARBA00022723"/>
    </source>
</evidence>
<dbReference type="Pfam" id="PF13292">
    <property type="entry name" value="DXP_synthase_N"/>
    <property type="match status" value="1"/>
</dbReference>
<dbReference type="SUPFAM" id="SSF52922">
    <property type="entry name" value="TK C-terminal domain-like"/>
    <property type="match status" value="1"/>
</dbReference>
<dbReference type="NCBIfam" id="TIGR00204">
    <property type="entry name" value="dxs"/>
    <property type="match status" value="1"/>
</dbReference>
<dbReference type="GO" id="GO:0030976">
    <property type="term" value="F:thiamine pyrophosphate binding"/>
    <property type="evidence" value="ECO:0007669"/>
    <property type="project" value="UniProtKB-UniRule"/>
</dbReference>
<dbReference type="EC" id="2.2.1.7" evidence="11"/>
<dbReference type="STRING" id="1403537.Q428_01525"/>
<dbReference type="GO" id="GO:0016114">
    <property type="term" value="P:terpenoid biosynthetic process"/>
    <property type="evidence" value="ECO:0007669"/>
    <property type="project" value="UniProtKB-UniRule"/>
</dbReference>
<evidence type="ECO:0000256" key="10">
    <source>
        <dbReference type="ARBA" id="ARBA00055605"/>
    </source>
</evidence>
<evidence type="ECO:0000256" key="2">
    <source>
        <dbReference type="ARBA" id="ARBA00011081"/>
    </source>
</evidence>
<comment type="pathway">
    <text evidence="1 11">Metabolic intermediate biosynthesis; 1-deoxy-D-xylulose 5-phosphate biosynthesis; 1-deoxy-D-xylulose 5-phosphate from D-glyceraldehyde 3-phosphate and pyruvate: step 1/1.</text>
</comment>
<dbReference type="InterPro" id="IPR009014">
    <property type="entry name" value="Transketo_C/PFOR_II"/>
</dbReference>
<dbReference type="CDD" id="cd07033">
    <property type="entry name" value="TPP_PYR_DXS_TK_like"/>
    <property type="match status" value="1"/>
</dbReference>
<dbReference type="Gene3D" id="3.40.50.970">
    <property type="match status" value="2"/>
</dbReference>
<keyword evidence="8 11" id="KW-0786">Thiamine pyrophosphate</keyword>